<feature type="region of interest" description="Disordered" evidence="1">
    <location>
        <begin position="134"/>
        <end position="161"/>
    </location>
</feature>
<dbReference type="EMBL" id="CAJQZP010001352">
    <property type="protein sequence ID" value="CAG5040984.1"/>
    <property type="molecule type" value="Genomic_DNA"/>
</dbReference>
<reference evidence="2" key="1">
    <citation type="submission" date="2021-04" db="EMBL/GenBank/DDBJ databases">
        <authorList>
            <person name="Tunstrom K."/>
        </authorList>
    </citation>
    <scope>NUCLEOTIDE SEQUENCE</scope>
</reference>
<evidence type="ECO:0000313" key="2">
    <source>
        <dbReference type="EMBL" id="CAG5040984.1"/>
    </source>
</evidence>
<accession>A0A8S3XXB5</accession>
<evidence type="ECO:0000256" key="1">
    <source>
        <dbReference type="SAM" id="MobiDB-lite"/>
    </source>
</evidence>
<sequence>MLKWETSEKTDDKVRNKISRLEKELKSRRKPPEDYRNKELEYNFCDEYEEMESDAYDYGVGSGNVSVEEAAAESRRSKSVIEIPTLAPLLLEDETIITEKSLEGVHVHSPLQDEESVPGAERAARAQARFYLPQQPAALGKPPAAQCPPLTNRLQNYHSRR</sequence>
<proteinExistence type="predicted"/>
<evidence type="ECO:0000313" key="3">
    <source>
        <dbReference type="Proteomes" id="UP000691718"/>
    </source>
</evidence>
<organism evidence="2 3">
    <name type="scientific">Parnassius apollo</name>
    <name type="common">Apollo butterfly</name>
    <name type="synonym">Papilio apollo</name>
    <dbReference type="NCBI Taxonomy" id="110799"/>
    <lineage>
        <taxon>Eukaryota</taxon>
        <taxon>Metazoa</taxon>
        <taxon>Ecdysozoa</taxon>
        <taxon>Arthropoda</taxon>
        <taxon>Hexapoda</taxon>
        <taxon>Insecta</taxon>
        <taxon>Pterygota</taxon>
        <taxon>Neoptera</taxon>
        <taxon>Endopterygota</taxon>
        <taxon>Lepidoptera</taxon>
        <taxon>Glossata</taxon>
        <taxon>Ditrysia</taxon>
        <taxon>Papilionoidea</taxon>
        <taxon>Papilionidae</taxon>
        <taxon>Parnassiinae</taxon>
        <taxon>Parnassini</taxon>
        <taxon>Parnassius</taxon>
        <taxon>Parnassius</taxon>
    </lineage>
</organism>
<feature type="compositionally biased region" description="Polar residues" evidence="1">
    <location>
        <begin position="152"/>
        <end position="161"/>
    </location>
</feature>
<gene>
    <name evidence="2" type="ORF">PAPOLLO_LOCUS22019</name>
</gene>
<comment type="caution">
    <text evidence="2">The sequence shown here is derived from an EMBL/GenBank/DDBJ whole genome shotgun (WGS) entry which is preliminary data.</text>
</comment>
<dbReference type="AlphaFoldDB" id="A0A8S3XXB5"/>
<protein>
    <submittedName>
        <fullName evidence="2">(apollo) hypothetical protein</fullName>
    </submittedName>
</protein>
<dbReference type="OrthoDB" id="10634014at2759"/>
<name>A0A8S3XXB5_PARAO</name>
<keyword evidence="3" id="KW-1185">Reference proteome</keyword>
<dbReference type="Proteomes" id="UP000691718">
    <property type="component" value="Unassembled WGS sequence"/>
</dbReference>